<dbReference type="EMBL" id="AYRZ02000010">
    <property type="protein sequence ID" value="PHT71518.1"/>
    <property type="molecule type" value="Genomic_DNA"/>
</dbReference>
<comment type="caution">
    <text evidence="3">The sequence shown here is derived from an EMBL/GenBank/DDBJ whole genome shotgun (WGS) entry which is preliminary data.</text>
</comment>
<dbReference type="Pfam" id="PF03107">
    <property type="entry name" value="C1_2"/>
    <property type="match status" value="1"/>
</dbReference>
<dbReference type="InterPro" id="IPR046349">
    <property type="entry name" value="C1-like_sf"/>
</dbReference>
<keyword evidence="1" id="KW-0677">Repeat</keyword>
<dbReference type="InterPro" id="IPR004146">
    <property type="entry name" value="DC1"/>
</dbReference>
<evidence type="ECO:0000313" key="3">
    <source>
        <dbReference type="EMBL" id="PHT71518.1"/>
    </source>
</evidence>
<dbReference type="AlphaFoldDB" id="A0A2G2YP52"/>
<sequence>MQHVRGGGKPLRMNQSLRAAFVDASDPPIRDAFLNHFGHCHPLLRFFPKEICHDFHPGYDHTLVLRPFQLVDDEEKFHCAACGFDSYELSLFRSYYFCGLCNFNLHVECASIPIDGFSDQQAYCCTKCDFFIDCYCASAPKTLTLKDVNYKLCFSFPFKHEKAVIKCNSCSNNVVTKDGMLYYNMERDEPLHVSCALIKESGNDCETQSNLSVQRLNELRIVD</sequence>
<dbReference type="SUPFAM" id="SSF57889">
    <property type="entry name" value="Cysteine-rich domain"/>
    <property type="match status" value="2"/>
</dbReference>
<name>A0A2G2YP52_CAPAN</name>
<gene>
    <name evidence="3" type="ORF">T459_26622</name>
</gene>
<dbReference type="PANTHER" id="PTHR46288">
    <property type="entry name" value="PHORBOL-ESTER/DAG-TYPE DOMAIN-CONTAINING PROTEIN"/>
    <property type="match status" value="1"/>
</dbReference>
<protein>
    <recommendedName>
        <fullName evidence="2">DC1 domain-containing protein</fullName>
    </recommendedName>
</protein>
<dbReference type="STRING" id="4072.A0A2G2YP52"/>
<reference evidence="3 4" key="1">
    <citation type="journal article" date="2014" name="Nat. Genet.">
        <title>Genome sequence of the hot pepper provides insights into the evolution of pungency in Capsicum species.</title>
        <authorList>
            <person name="Kim S."/>
            <person name="Park M."/>
            <person name="Yeom S.I."/>
            <person name="Kim Y.M."/>
            <person name="Lee J.M."/>
            <person name="Lee H.A."/>
            <person name="Seo E."/>
            <person name="Choi J."/>
            <person name="Cheong K."/>
            <person name="Kim K.T."/>
            <person name="Jung K."/>
            <person name="Lee G.W."/>
            <person name="Oh S.K."/>
            <person name="Bae C."/>
            <person name="Kim S.B."/>
            <person name="Lee H.Y."/>
            <person name="Kim S.Y."/>
            <person name="Kim M.S."/>
            <person name="Kang B.C."/>
            <person name="Jo Y.D."/>
            <person name="Yang H.B."/>
            <person name="Jeong H.J."/>
            <person name="Kang W.H."/>
            <person name="Kwon J.K."/>
            <person name="Shin C."/>
            <person name="Lim J.Y."/>
            <person name="Park J.H."/>
            <person name="Huh J.H."/>
            <person name="Kim J.S."/>
            <person name="Kim B.D."/>
            <person name="Cohen O."/>
            <person name="Paran I."/>
            <person name="Suh M.C."/>
            <person name="Lee S.B."/>
            <person name="Kim Y.K."/>
            <person name="Shin Y."/>
            <person name="Noh S.J."/>
            <person name="Park J."/>
            <person name="Seo Y.S."/>
            <person name="Kwon S.Y."/>
            <person name="Kim H.A."/>
            <person name="Park J.M."/>
            <person name="Kim H.J."/>
            <person name="Choi S.B."/>
            <person name="Bosland P.W."/>
            <person name="Reeves G."/>
            <person name="Jo S.H."/>
            <person name="Lee B.W."/>
            <person name="Cho H.T."/>
            <person name="Choi H.S."/>
            <person name="Lee M.S."/>
            <person name="Yu Y."/>
            <person name="Do Choi Y."/>
            <person name="Park B.S."/>
            <person name="van Deynze A."/>
            <person name="Ashrafi H."/>
            <person name="Hill T."/>
            <person name="Kim W.T."/>
            <person name="Pai H.S."/>
            <person name="Ahn H.K."/>
            <person name="Yeam I."/>
            <person name="Giovannoni J.J."/>
            <person name="Rose J.K."/>
            <person name="Sorensen I."/>
            <person name="Lee S.J."/>
            <person name="Kim R.W."/>
            <person name="Choi I.Y."/>
            <person name="Choi B.S."/>
            <person name="Lim J.S."/>
            <person name="Lee Y.H."/>
            <person name="Choi D."/>
        </authorList>
    </citation>
    <scope>NUCLEOTIDE SEQUENCE [LARGE SCALE GENOMIC DNA]</scope>
    <source>
        <strain evidence="4">cv. CM334</strain>
    </source>
</reference>
<evidence type="ECO:0000256" key="1">
    <source>
        <dbReference type="ARBA" id="ARBA00022737"/>
    </source>
</evidence>
<evidence type="ECO:0000313" key="4">
    <source>
        <dbReference type="Proteomes" id="UP000222542"/>
    </source>
</evidence>
<dbReference type="PANTHER" id="PTHR46288:SF50">
    <property type="entry name" value="DC1 DOMAIN-CONTAINING PROTEIN"/>
    <property type="match status" value="1"/>
</dbReference>
<dbReference type="Proteomes" id="UP000222542">
    <property type="component" value="Unassembled WGS sequence"/>
</dbReference>
<reference evidence="3 4" key="2">
    <citation type="journal article" date="2017" name="Genome Biol.">
        <title>New reference genome sequences of hot pepper reveal the massive evolution of plant disease-resistance genes by retroduplication.</title>
        <authorList>
            <person name="Kim S."/>
            <person name="Park J."/>
            <person name="Yeom S.I."/>
            <person name="Kim Y.M."/>
            <person name="Seo E."/>
            <person name="Kim K.T."/>
            <person name="Kim M.S."/>
            <person name="Lee J.M."/>
            <person name="Cheong K."/>
            <person name="Shin H.S."/>
            <person name="Kim S.B."/>
            <person name="Han K."/>
            <person name="Lee J."/>
            <person name="Park M."/>
            <person name="Lee H.A."/>
            <person name="Lee H.Y."/>
            <person name="Lee Y."/>
            <person name="Oh S."/>
            <person name="Lee J.H."/>
            <person name="Choi E."/>
            <person name="Choi E."/>
            <person name="Lee S.E."/>
            <person name="Jeon J."/>
            <person name="Kim H."/>
            <person name="Choi G."/>
            <person name="Song H."/>
            <person name="Lee J."/>
            <person name="Lee S.C."/>
            <person name="Kwon J.K."/>
            <person name="Lee H.Y."/>
            <person name="Koo N."/>
            <person name="Hong Y."/>
            <person name="Kim R.W."/>
            <person name="Kang W.H."/>
            <person name="Huh J.H."/>
            <person name="Kang B.C."/>
            <person name="Yang T.J."/>
            <person name="Lee Y.H."/>
            <person name="Bennetzen J.L."/>
            <person name="Choi D."/>
        </authorList>
    </citation>
    <scope>NUCLEOTIDE SEQUENCE [LARGE SCALE GENOMIC DNA]</scope>
    <source>
        <strain evidence="4">cv. CM334</strain>
    </source>
</reference>
<keyword evidence="4" id="KW-1185">Reference proteome</keyword>
<feature type="domain" description="DC1" evidence="2">
    <location>
        <begin position="59"/>
        <end position="110"/>
    </location>
</feature>
<evidence type="ECO:0000259" key="2">
    <source>
        <dbReference type="Pfam" id="PF03107"/>
    </source>
</evidence>
<proteinExistence type="predicted"/>
<dbReference type="Gramene" id="PHT71518">
    <property type="protein sequence ID" value="PHT71518"/>
    <property type="gene ID" value="T459_26622"/>
</dbReference>
<organism evidence="3 4">
    <name type="scientific">Capsicum annuum</name>
    <name type="common">Capsicum pepper</name>
    <dbReference type="NCBI Taxonomy" id="4072"/>
    <lineage>
        <taxon>Eukaryota</taxon>
        <taxon>Viridiplantae</taxon>
        <taxon>Streptophyta</taxon>
        <taxon>Embryophyta</taxon>
        <taxon>Tracheophyta</taxon>
        <taxon>Spermatophyta</taxon>
        <taxon>Magnoliopsida</taxon>
        <taxon>eudicotyledons</taxon>
        <taxon>Gunneridae</taxon>
        <taxon>Pentapetalae</taxon>
        <taxon>asterids</taxon>
        <taxon>lamiids</taxon>
        <taxon>Solanales</taxon>
        <taxon>Solanaceae</taxon>
        <taxon>Solanoideae</taxon>
        <taxon>Capsiceae</taxon>
        <taxon>Capsicum</taxon>
    </lineage>
</organism>
<accession>A0A2G2YP52</accession>